<keyword evidence="2" id="KW-1185">Reference proteome</keyword>
<sequence>MVLGWRRFSLVVGTTSANYSEQAKTQPNRPRGCSVLSLYHCTTGVFHTRFHTQRYSTKVQSLDRYSPFKTEG</sequence>
<protein>
    <submittedName>
        <fullName evidence="1">Uncharacterized protein</fullName>
    </submittedName>
</protein>
<dbReference type="AlphaFoldDB" id="A0A9P5JUQ9"/>
<dbReference type="Proteomes" id="UP000759537">
    <property type="component" value="Unassembled WGS sequence"/>
</dbReference>
<evidence type="ECO:0000313" key="1">
    <source>
        <dbReference type="EMBL" id="KAF8465629.1"/>
    </source>
</evidence>
<name>A0A9P5JUQ9_9AGAM</name>
<reference evidence="1" key="1">
    <citation type="submission" date="2019-10" db="EMBL/GenBank/DDBJ databases">
        <authorList>
            <consortium name="DOE Joint Genome Institute"/>
            <person name="Kuo A."/>
            <person name="Miyauchi S."/>
            <person name="Kiss E."/>
            <person name="Drula E."/>
            <person name="Kohler A."/>
            <person name="Sanchez-Garcia M."/>
            <person name="Andreopoulos B."/>
            <person name="Barry K.W."/>
            <person name="Bonito G."/>
            <person name="Buee M."/>
            <person name="Carver A."/>
            <person name="Chen C."/>
            <person name="Cichocki N."/>
            <person name="Clum A."/>
            <person name="Culley D."/>
            <person name="Crous P.W."/>
            <person name="Fauchery L."/>
            <person name="Girlanda M."/>
            <person name="Hayes R."/>
            <person name="Keri Z."/>
            <person name="LaButti K."/>
            <person name="Lipzen A."/>
            <person name="Lombard V."/>
            <person name="Magnuson J."/>
            <person name="Maillard F."/>
            <person name="Morin E."/>
            <person name="Murat C."/>
            <person name="Nolan M."/>
            <person name="Ohm R."/>
            <person name="Pangilinan J."/>
            <person name="Pereira M."/>
            <person name="Perotto S."/>
            <person name="Peter M."/>
            <person name="Riley R."/>
            <person name="Sitrit Y."/>
            <person name="Stielow B."/>
            <person name="Szollosi G."/>
            <person name="Zifcakova L."/>
            <person name="Stursova M."/>
            <person name="Spatafora J.W."/>
            <person name="Tedersoo L."/>
            <person name="Vaario L.-M."/>
            <person name="Yamada A."/>
            <person name="Yan M."/>
            <person name="Wang P."/>
            <person name="Xu J."/>
            <person name="Bruns T."/>
            <person name="Baldrian P."/>
            <person name="Vilgalys R."/>
            <person name="Henrissat B."/>
            <person name="Grigoriev I.V."/>
            <person name="Hibbett D."/>
            <person name="Nagy L.G."/>
            <person name="Martin F.M."/>
        </authorList>
    </citation>
    <scope>NUCLEOTIDE SEQUENCE</scope>
    <source>
        <strain evidence="1">Prilba</strain>
    </source>
</reference>
<reference evidence="1" key="2">
    <citation type="journal article" date="2020" name="Nat. Commun.">
        <title>Large-scale genome sequencing of mycorrhizal fungi provides insights into the early evolution of symbiotic traits.</title>
        <authorList>
            <person name="Miyauchi S."/>
            <person name="Kiss E."/>
            <person name="Kuo A."/>
            <person name="Drula E."/>
            <person name="Kohler A."/>
            <person name="Sanchez-Garcia M."/>
            <person name="Morin E."/>
            <person name="Andreopoulos B."/>
            <person name="Barry K.W."/>
            <person name="Bonito G."/>
            <person name="Buee M."/>
            <person name="Carver A."/>
            <person name="Chen C."/>
            <person name="Cichocki N."/>
            <person name="Clum A."/>
            <person name="Culley D."/>
            <person name="Crous P.W."/>
            <person name="Fauchery L."/>
            <person name="Girlanda M."/>
            <person name="Hayes R.D."/>
            <person name="Keri Z."/>
            <person name="LaButti K."/>
            <person name="Lipzen A."/>
            <person name="Lombard V."/>
            <person name="Magnuson J."/>
            <person name="Maillard F."/>
            <person name="Murat C."/>
            <person name="Nolan M."/>
            <person name="Ohm R.A."/>
            <person name="Pangilinan J."/>
            <person name="Pereira M.F."/>
            <person name="Perotto S."/>
            <person name="Peter M."/>
            <person name="Pfister S."/>
            <person name="Riley R."/>
            <person name="Sitrit Y."/>
            <person name="Stielow J.B."/>
            <person name="Szollosi G."/>
            <person name="Zifcakova L."/>
            <person name="Stursova M."/>
            <person name="Spatafora J.W."/>
            <person name="Tedersoo L."/>
            <person name="Vaario L.M."/>
            <person name="Yamada A."/>
            <person name="Yan M."/>
            <person name="Wang P."/>
            <person name="Xu J."/>
            <person name="Bruns T."/>
            <person name="Baldrian P."/>
            <person name="Vilgalys R."/>
            <person name="Dunand C."/>
            <person name="Henrissat B."/>
            <person name="Grigoriev I.V."/>
            <person name="Hibbett D."/>
            <person name="Nagy L.G."/>
            <person name="Martin F.M."/>
        </authorList>
    </citation>
    <scope>NUCLEOTIDE SEQUENCE</scope>
    <source>
        <strain evidence="1">Prilba</strain>
    </source>
</reference>
<proteinExistence type="predicted"/>
<gene>
    <name evidence="1" type="ORF">DFH94DRAFT_783136</name>
</gene>
<accession>A0A9P5JUQ9</accession>
<evidence type="ECO:0000313" key="2">
    <source>
        <dbReference type="Proteomes" id="UP000759537"/>
    </source>
</evidence>
<organism evidence="1 2">
    <name type="scientific">Russula ochroleuca</name>
    <dbReference type="NCBI Taxonomy" id="152965"/>
    <lineage>
        <taxon>Eukaryota</taxon>
        <taxon>Fungi</taxon>
        <taxon>Dikarya</taxon>
        <taxon>Basidiomycota</taxon>
        <taxon>Agaricomycotina</taxon>
        <taxon>Agaricomycetes</taxon>
        <taxon>Russulales</taxon>
        <taxon>Russulaceae</taxon>
        <taxon>Russula</taxon>
    </lineage>
</organism>
<dbReference type="EMBL" id="WHVB01000046">
    <property type="protein sequence ID" value="KAF8465629.1"/>
    <property type="molecule type" value="Genomic_DNA"/>
</dbReference>
<comment type="caution">
    <text evidence="1">The sequence shown here is derived from an EMBL/GenBank/DDBJ whole genome shotgun (WGS) entry which is preliminary data.</text>
</comment>